<dbReference type="GO" id="GO:0046872">
    <property type="term" value="F:metal ion binding"/>
    <property type="evidence" value="ECO:0007669"/>
    <property type="project" value="UniProtKB-UniRule"/>
</dbReference>
<accession>C1N0R9</accession>
<evidence type="ECO:0000256" key="11">
    <source>
        <dbReference type="SAM" id="MobiDB-lite"/>
    </source>
</evidence>
<evidence type="ECO:0000313" key="14">
    <source>
        <dbReference type="Proteomes" id="UP000001876"/>
    </source>
</evidence>
<evidence type="ECO:0000256" key="2">
    <source>
        <dbReference type="ARBA" id="ARBA00022485"/>
    </source>
</evidence>
<dbReference type="eggNOG" id="KOG2267">
    <property type="taxonomic scope" value="Eukaryota"/>
</dbReference>
<keyword evidence="5 9" id="KW-0479">Metal-binding</keyword>
<feature type="binding site" evidence="10">
    <location>
        <position position="272"/>
    </location>
    <ligand>
        <name>[4Fe-4S] cluster</name>
        <dbReference type="ChEBI" id="CHEBI:49883"/>
    </ligand>
</feature>
<evidence type="ECO:0000313" key="13">
    <source>
        <dbReference type="EMBL" id="EEH54317.1"/>
    </source>
</evidence>
<dbReference type="CDD" id="cd07322">
    <property type="entry name" value="PriL_PriS_Eukaryotic"/>
    <property type="match status" value="1"/>
</dbReference>
<evidence type="ECO:0000256" key="8">
    <source>
        <dbReference type="ARBA" id="ARBA00023125"/>
    </source>
</evidence>
<evidence type="ECO:0000256" key="1">
    <source>
        <dbReference type="ARBA" id="ARBA00010564"/>
    </source>
</evidence>
<dbReference type="OMA" id="RINYKPW"/>
<evidence type="ECO:0000256" key="9">
    <source>
        <dbReference type="PIRNR" id="PIRNR009449"/>
    </source>
</evidence>
<feature type="compositionally biased region" description="Low complexity" evidence="11">
    <location>
        <begin position="448"/>
        <end position="474"/>
    </location>
</feature>
<dbReference type="GO" id="GO:0005658">
    <property type="term" value="C:alpha DNA polymerase:primase complex"/>
    <property type="evidence" value="ECO:0007669"/>
    <property type="project" value="TreeGrafter"/>
</dbReference>
<name>C1N0R9_MICPC</name>
<keyword evidence="14" id="KW-1185">Reference proteome</keyword>
<dbReference type="GO" id="GO:0006270">
    <property type="term" value="P:DNA replication initiation"/>
    <property type="evidence" value="ECO:0007669"/>
    <property type="project" value="TreeGrafter"/>
</dbReference>
<keyword evidence="6 9" id="KW-0408">Iron</keyword>
<dbReference type="InterPro" id="IPR058560">
    <property type="entry name" value="DNA_primase_C"/>
</dbReference>
<sequence length="474" mass="52747">MYAHAPSKEVALEEFELYALERMRVLKAIDDGLSRGKKPAEMELLITKEDKLLTRGSLHLEDEETRKDEVSHFALRLAYCRTEELRRWFLAQECALFRHRFRQLRGAQQAAFLQHNGLDYHPIDAKEFERVRADLHNTLNGMMRKDDANAALANGASGFYAVPFEEVSDLVRGRRVFMSGGKAYVPQDQLASLVVGAFRSRLSKALVVASRRWAQHVAGEEKERLAPVVLSLSKRYLGRDYGKAGGANGEGGGDVVTLKDLNGAAAKSFPLCAKNLFNMVKKEHHLRHEGRRQLQLYLKGIGLSLEEAMLFWKTEFCKKIPAEKFEKEYAYAVRHAYGKEGKRVDYTPHTCMKCISANPGPGEHHGCPYKTFGEESLRAALGGLQITGRQVNEIVDKAKGKHYQIACGMTFEAVHGGKSIEQGVQHPNQWFQESRKALGFGGKDENDAPTPGGEPVTPGTATARPARPSVPASA</sequence>
<dbReference type="GO" id="GO:0006269">
    <property type="term" value="P:DNA replication, synthesis of primer"/>
    <property type="evidence" value="ECO:0007669"/>
    <property type="project" value="UniProtKB-KW"/>
</dbReference>
<evidence type="ECO:0000256" key="3">
    <source>
        <dbReference type="ARBA" id="ARBA00022515"/>
    </source>
</evidence>
<dbReference type="Proteomes" id="UP000001876">
    <property type="component" value="Unassembled WGS sequence"/>
</dbReference>
<feature type="region of interest" description="Disordered" evidence="11">
    <location>
        <begin position="433"/>
        <end position="474"/>
    </location>
</feature>
<proteinExistence type="inferred from homology"/>
<dbReference type="GeneID" id="9686879"/>
<feature type="domain" description="DNA primase large subunit C-terminal" evidence="12">
    <location>
        <begin position="266"/>
        <end position="431"/>
    </location>
</feature>
<dbReference type="InterPro" id="IPR016558">
    <property type="entry name" value="DNA_primase_lsu_euk"/>
</dbReference>
<dbReference type="PIRSF" id="PIRSF009449">
    <property type="entry name" value="DNA_primase_large_subunit"/>
    <property type="match status" value="1"/>
</dbReference>
<comment type="similarity">
    <text evidence="1 9">Belongs to the eukaryotic-type primase large subunit family.</text>
</comment>
<feature type="binding site" evidence="10">
    <location>
        <position position="351"/>
    </location>
    <ligand>
        <name>[4Fe-4S] cluster</name>
        <dbReference type="ChEBI" id="CHEBI:49883"/>
    </ligand>
</feature>
<dbReference type="GO" id="GO:0003677">
    <property type="term" value="F:DNA binding"/>
    <property type="evidence" value="ECO:0007669"/>
    <property type="project" value="UniProtKB-UniRule"/>
</dbReference>
<dbReference type="PANTHER" id="PTHR10537:SF3">
    <property type="entry name" value="DNA PRIMASE LARGE SUBUNIT"/>
    <property type="match status" value="1"/>
</dbReference>
<dbReference type="KEGG" id="mpp:MICPUCDRAFT_44706"/>
<keyword evidence="7 9" id="KW-0411">Iron-sulfur</keyword>
<dbReference type="OrthoDB" id="421393at2759"/>
<evidence type="ECO:0000256" key="10">
    <source>
        <dbReference type="PIRSR" id="PIRSR009449-1"/>
    </source>
</evidence>
<keyword evidence="3 9" id="KW-0639">Primosome</keyword>
<dbReference type="Pfam" id="PF26466">
    <property type="entry name" value="DNA_primase_lrg_N"/>
    <property type="match status" value="1"/>
</dbReference>
<dbReference type="GO" id="GO:0051539">
    <property type="term" value="F:4 iron, 4 sulfur cluster binding"/>
    <property type="evidence" value="ECO:0007669"/>
    <property type="project" value="UniProtKB-UniRule"/>
</dbReference>
<evidence type="ECO:0000256" key="6">
    <source>
        <dbReference type="ARBA" id="ARBA00023004"/>
    </source>
</evidence>
<dbReference type="EMBL" id="GG663744">
    <property type="protein sequence ID" value="EEH54317.1"/>
    <property type="molecule type" value="Genomic_DNA"/>
</dbReference>
<feature type="binding site" evidence="10">
    <location>
        <position position="367"/>
    </location>
    <ligand>
        <name>[4Fe-4S] cluster</name>
        <dbReference type="ChEBI" id="CHEBI:49883"/>
    </ligand>
</feature>
<reference evidence="13 14" key="1">
    <citation type="journal article" date="2009" name="Science">
        <title>Green evolution and dynamic adaptations revealed by genomes of the marine picoeukaryotes Micromonas.</title>
        <authorList>
            <person name="Worden A.Z."/>
            <person name="Lee J.H."/>
            <person name="Mock T."/>
            <person name="Rouze P."/>
            <person name="Simmons M.P."/>
            <person name="Aerts A.L."/>
            <person name="Allen A.E."/>
            <person name="Cuvelier M.L."/>
            <person name="Derelle E."/>
            <person name="Everett M.V."/>
            <person name="Foulon E."/>
            <person name="Grimwood J."/>
            <person name="Gundlach H."/>
            <person name="Henrissat B."/>
            <person name="Napoli C."/>
            <person name="McDonald S.M."/>
            <person name="Parker M.S."/>
            <person name="Rombauts S."/>
            <person name="Salamov A."/>
            <person name="Von Dassow P."/>
            <person name="Badger J.H."/>
            <person name="Coutinho P.M."/>
            <person name="Demir E."/>
            <person name="Dubchak I."/>
            <person name="Gentemann C."/>
            <person name="Eikrem W."/>
            <person name="Gready J.E."/>
            <person name="John U."/>
            <person name="Lanier W."/>
            <person name="Lindquist E.A."/>
            <person name="Lucas S."/>
            <person name="Mayer K.F."/>
            <person name="Moreau H."/>
            <person name="Not F."/>
            <person name="Otillar R."/>
            <person name="Panaud O."/>
            <person name="Pangilinan J."/>
            <person name="Paulsen I."/>
            <person name="Piegu B."/>
            <person name="Poliakov A."/>
            <person name="Robbens S."/>
            <person name="Schmutz J."/>
            <person name="Toulza E."/>
            <person name="Wyss T."/>
            <person name="Zelensky A."/>
            <person name="Zhou K."/>
            <person name="Armbrust E.V."/>
            <person name="Bhattacharya D."/>
            <person name="Goodenough U.W."/>
            <person name="Van de Peer Y."/>
            <person name="Grigoriev I.V."/>
        </authorList>
    </citation>
    <scope>NUCLEOTIDE SEQUENCE [LARGE SCALE GENOMIC DNA]</scope>
    <source>
        <strain evidence="13 14">CCMP1545</strain>
    </source>
</reference>
<protein>
    <recommendedName>
        <fullName evidence="9">DNA primase large subunit</fullName>
    </recommendedName>
</protein>
<dbReference type="RefSeq" id="XP_003061687.1">
    <property type="nucleotide sequence ID" value="XM_003061641.1"/>
</dbReference>
<feature type="binding site" evidence="10">
    <location>
        <position position="407"/>
    </location>
    <ligand>
        <name>[4Fe-4S] cluster</name>
        <dbReference type="ChEBI" id="CHEBI:49883"/>
    </ligand>
</feature>
<evidence type="ECO:0000256" key="7">
    <source>
        <dbReference type="ARBA" id="ARBA00023014"/>
    </source>
</evidence>
<evidence type="ECO:0000256" key="4">
    <source>
        <dbReference type="ARBA" id="ARBA00022705"/>
    </source>
</evidence>
<keyword evidence="4 9" id="KW-0235">DNA replication</keyword>
<keyword evidence="2 9" id="KW-0004">4Fe-4S</keyword>
<comment type="function">
    <text evidence="9">DNA primase is the polymerase that synthesizes small RNA primers for the Okazaki fragments made during discontinuous DNA replication.</text>
</comment>
<organism evidence="14">
    <name type="scientific">Micromonas pusilla (strain CCMP1545)</name>
    <name type="common">Picoplanktonic green alga</name>
    <dbReference type="NCBI Taxonomy" id="564608"/>
    <lineage>
        <taxon>Eukaryota</taxon>
        <taxon>Viridiplantae</taxon>
        <taxon>Chlorophyta</taxon>
        <taxon>Mamiellophyceae</taxon>
        <taxon>Mamiellales</taxon>
        <taxon>Mamiellaceae</taxon>
        <taxon>Micromonas</taxon>
    </lineage>
</organism>
<gene>
    <name evidence="13" type="ORF">MICPUCDRAFT_44706</name>
</gene>
<evidence type="ECO:0000259" key="12">
    <source>
        <dbReference type="Pfam" id="PF04104"/>
    </source>
</evidence>
<dbReference type="STRING" id="564608.C1N0R9"/>
<dbReference type="AlphaFoldDB" id="C1N0R9"/>
<comment type="cofactor">
    <cofactor evidence="9">
        <name>[4Fe-4S] cluster</name>
        <dbReference type="ChEBI" id="CHEBI:49883"/>
    </cofactor>
    <text evidence="9">Binds 1 [4Fe-4S] cluster.</text>
</comment>
<dbReference type="Gene3D" id="1.20.930.80">
    <property type="match status" value="1"/>
</dbReference>
<dbReference type="Pfam" id="PF04104">
    <property type="entry name" value="DNA_primase_lrg"/>
    <property type="match status" value="1"/>
</dbReference>
<dbReference type="PANTHER" id="PTHR10537">
    <property type="entry name" value="DNA PRIMASE LARGE SUBUNIT"/>
    <property type="match status" value="1"/>
</dbReference>
<dbReference type="InterPro" id="IPR007238">
    <property type="entry name" value="DNA_primase_lsu_euk/arc"/>
</dbReference>
<evidence type="ECO:0000256" key="5">
    <source>
        <dbReference type="ARBA" id="ARBA00022723"/>
    </source>
</evidence>
<keyword evidence="8 9" id="KW-0238">DNA-binding</keyword>